<evidence type="ECO:0000313" key="1">
    <source>
        <dbReference type="EMBL" id="WVS92290.1"/>
    </source>
</evidence>
<proteinExistence type="predicted"/>
<sequence>MRSNEIEFNRRPMMNFRFLQLGKSVGSCLILQGLLLLLISSILKVDPLQPAHYNSTSFFWENWDVDQPQPIPQMP</sequence>
<protein>
    <submittedName>
        <fullName evidence="1">Uncharacterized protein</fullName>
    </submittedName>
</protein>
<dbReference type="RefSeq" id="WP_338462093.1">
    <property type="nucleotide sequence ID" value="NZ_CP030139.2"/>
</dbReference>
<evidence type="ECO:0000313" key="2">
    <source>
        <dbReference type="Proteomes" id="UP000267249"/>
    </source>
</evidence>
<reference evidence="1 2" key="1">
    <citation type="journal article" date="2018" name="Sci. Rep.">
        <title>Genome Features and Biochemical Characteristics of a Robust, Fast Growing and Naturally Transformable Cyanobacterium Synechococcus elongatus PCC 11801 Isolated from India.</title>
        <authorList>
            <person name="Jaiswal D."/>
            <person name="Sengupta A."/>
            <person name="Sohoni S."/>
            <person name="Sengupta S."/>
            <person name="Phadnavis A.G."/>
            <person name="Pakrasi H.B."/>
            <person name="Wangikar P.P."/>
        </authorList>
    </citation>
    <scope>NUCLEOTIDE SEQUENCE [LARGE SCALE GENOMIC DNA]</scope>
    <source>
        <strain evidence="1 2">PCC 11801</strain>
    </source>
</reference>
<organism evidence="1 2">
    <name type="scientific">Synechococcus elongatus PCC 11801</name>
    <dbReference type="NCBI Taxonomy" id="2219813"/>
    <lineage>
        <taxon>Bacteria</taxon>
        <taxon>Bacillati</taxon>
        <taxon>Cyanobacteriota</taxon>
        <taxon>Cyanophyceae</taxon>
        <taxon>Synechococcales</taxon>
        <taxon>Synechococcaceae</taxon>
        <taxon>Synechococcus</taxon>
    </lineage>
</organism>
<dbReference type="Proteomes" id="UP000267249">
    <property type="component" value="Chromosome"/>
</dbReference>
<dbReference type="EMBL" id="CP030139">
    <property type="protein sequence ID" value="WVS92290.1"/>
    <property type="molecule type" value="Genomic_DNA"/>
</dbReference>
<dbReference type="AlphaFoldDB" id="A0AAQ3MCK5"/>
<accession>A0AAQ3MCK5</accession>
<gene>
    <name evidence="1" type="ORF">DOP62_13450</name>
</gene>
<name>A0AAQ3MCK5_SYNEL</name>